<name>A0A3B0U9B2_9ZZZZ</name>
<dbReference type="EC" id="2.1.1.223" evidence="2"/>
<protein>
    <submittedName>
        <fullName evidence="2">tRNA (Adenine37-N(6))-methyltransferase TrmN6</fullName>
        <ecNumber evidence="2">2.1.1.223</ecNumber>
    </submittedName>
</protein>
<dbReference type="InterPro" id="IPR050210">
    <property type="entry name" value="tRNA_Adenine-N(6)_MTase"/>
</dbReference>
<dbReference type="PROSITE" id="PS00092">
    <property type="entry name" value="N6_MTASE"/>
    <property type="match status" value="1"/>
</dbReference>
<evidence type="ECO:0000259" key="1">
    <source>
        <dbReference type="Pfam" id="PF05175"/>
    </source>
</evidence>
<dbReference type="Gene3D" id="3.40.50.150">
    <property type="entry name" value="Vaccinia Virus protein VP39"/>
    <property type="match status" value="1"/>
</dbReference>
<dbReference type="InterPro" id="IPR002052">
    <property type="entry name" value="DNA_methylase_N6_adenine_CS"/>
</dbReference>
<dbReference type="CDD" id="cd02440">
    <property type="entry name" value="AdoMet_MTases"/>
    <property type="match status" value="1"/>
</dbReference>
<accession>A0A3B0U9B2</accession>
<dbReference type="InterPro" id="IPR029063">
    <property type="entry name" value="SAM-dependent_MTases_sf"/>
</dbReference>
<proteinExistence type="predicted"/>
<gene>
    <name evidence="2" type="ORF">MNBD_BACTEROID07-520</name>
</gene>
<dbReference type="EMBL" id="UOET01000139">
    <property type="protein sequence ID" value="VAW27631.1"/>
    <property type="molecule type" value="Genomic_DNA"/>
</dbReference>
<dbReference type="PANTHER" id="PTHR47739">
    <property type="entry name" value="TRNA1(VAL) (ADENINE(37)-N6)-METHYLTRANSFERASE"/>
    <property type="match status" value="1"/>
</dbReference>
<feature type="domain" description="Methyltransferase small" evidence="1">
    <location>
        <begin position="41"/>
        <end position="163"/>
    </location>
</feature>
<dbReference type="InterPro" id="IPR007848">
    <property type="entry name" value="Small_mtfrase_dom"/>
</dbReference>
<dbReference type="PANTHER" id="PTHR47739:SF1">
    <property type="entry name" value="TRNA1(VAL) (ADENINE(37)-N6)-METHYLTRANSFERASE"/>
    <property type="match status" value="1"/>
</dbReference>
<keyword evidence="2" id="KW-0808">Transferase</keyword>
<organism evidence="2">
    <name type="scientific">hydrothermal vent metagenome</name>
    <dbReference type="NCBI Taxonomy" id="652676"/>
    <lineage>
        <taxon>unclassified sequences</taxon>
        <taxon>metagenomes</taxon>
        <taxon>ecological metagenomes</taxon>
    </lineage>
</organism>
<dbReference type="GO" id="GO:0003676">
    <property type="term" value="F:nucleic acid binding"/>
    <property type="evidence" value="ECO:0007669"/>
    <property type="project" value="InterPro"/>
</dbReference>
<dbReference type="InterPro" id="IPR020596">
    <property type="entry name" value="rRNA_Ade_Mease_Trfase_CS"/>
</dbReference>
<dbReference type="PROSITE" id="PS01131">
    <property type="entry name" value="RRNA_A_DIMETH"/>
    <property type="match status" value="1"/>
</dbReference>
<dbReference type="SUPFAM" id="SSF53335">
    <property type="entry name" value="S-adenosyl-L-methionine-dependent methyltransferases"/>
    <property type="match status" value="1"/>
</dbReference>
<dbReference type="AlphaFoldDB" id="A0A3B0U9B2"/>
<dbReference type="Pfam" id="PF05175">
    <property type="entry name" value="MTS"/>
    <property type="match status" value="1"/>
</dbReference>
<evidence type="ECO:0000313" key="2">
    <source>
        <dbReference type="EMBL" id="VAW27631.1"/>
    </source>
</evidence>
<dbReference type="GO" id="GO:0000179">
    <property type="term" value="F:rRNA (adenine-N6,N6-)-dimethyltransferase activity"/>
    <property type="evidence" value="ECO:0007669"/>
    <property type="project" value="InterPro"/>
</dbReference>
<keyword evidence="2" id="KW-0489">Methyltransferase</keyword>
<reference evidence="2" key="1">
    <citation type="submission" date="2018-06" db="EMBL/GenBank/DDBJ databases">
        <authorList>
            <person name="Zhirakovskaya E."/>
        </authorList>
    </citation>
    <scope>NUCLEOTIDE SEQUENCE</scope>
</reference>
<sequence length="240" mass="27081">MGAPDTRPFHFQQFSLYHHRSTMKVGTDAVLLGIWTELGGVKDVLDIGTGCGVISLLLAARSVSVKVDAVEIDSNSFEEANGNFSASPFAGRLQVFHADINYLVPDSGKKYDLVVSNPPFFINDHRPEHTGRKLARHTDTLHYDQLVEAVLRFLKPEGHFSVVLPYRESKVFLELAEQSGLHLQRRMLIFPKPCKEPNRINLLLGMSAAVLETEKFIIRNEEGTFTKQYLDMVKNYYLST</sequence>